<evidence type="ECO:0000313" key="5">
    <source>
        <dbReference type="Proteomes" id="UP000194012"/>
    </source>
</evidence>
<keyword evidence="2" id="KW-0732">Signal</keyword>
<dbReference type="AlphaFoldDB" id="A0A1X6Z759"/>
<accession>A0A1X6Z759</accession>
<feature type="compositionally biased region" description="Basic and acidic residues" evidence="1">
    <location>
        <begin position="147"/>
        <end position="157"/>
    </location>
</feature>
<dbReference type="InterPro" id="IPR009003">
    <property type="entry name" value="Peptidase_S1_PA"/>
</dbReference>
<dbReference type="InterPro" id="IPR002477">
    <property type="entry name" value="Peptidoglycan-bd-like"/>
</dbReference>
<evidence type="ECO:0000259" key="3">
    <source>
        <dbReference type="Pfam" id="PF01471"/>
    </source>
</evidence>
<feature type="chain" id="PRO_5012530235" evidence="2">
    <location>
        <begin position="22"/>
        <end position="584"/>
    </location>
</feature>
<dbReference type="Pfam" id="PF01471">
    <property type="entry name" value="PG_binding_1"/>
    <property type="match status" value="1"/>
</dbReference>
<feature type="region of interest" description="Disordered" evidence="1">
    <location>
        <begin position="136"/>
        <end position="157"/>
    </location>
</feature>
<proteinExistence type="predicted"/>
<protein>
    <submittedName>
        <fullName evidence="4">Putative peptidoglycan binding domain protein</fullName>
    </submittedName>
</protein>
<dbReference type="RefSeq" id="WP_085826703.1">
    <property type="nucleotide sequence ID" value="NZ_FWFJ01000013.1"/>
</dbReference>
<gene>
    <name evidence="4" type="ORF">ROG8370_01772</name>
</gene>
<reference evidence="5" key="1">
    <citation type="submission" date="2017-03" db="EMBL/GenBank/DDBJ databases">
        <authorList>
            <person name="Rodrigo-Torres L."/>
            <person name="Arahal R.D."/>
            <person name="Lucena T."/>
        </authorList>
    </citation>
    <scope>NUCLEOTIDE SEQUENCE [LARGE SCALE GENOMIC DNA]</scope>
    <source>
        <strain evidence="5">CECT 8370</strain>
    </source>
</reference>
<dbReference type="Pfam" id="PF13365">
    <property type="entry name" value="Trypsin_2"/>
    <property type="match status" value="1"/>
</dbReference>
<evidence type="ECO:0000313" key="4">
    <source>
        <dbReference type="EMBL" id="SLN42222.1"/>
    </source>
</evidence>
<dbReference type="SUPFAM" id="SSF47090">
    <property type="entry name" value="PGBD-like"/>
    <property type="match status" value="1"/>
</dbReference>
<evidence type="ECO:0000256" key="1">
    <source>
        <dbReference type="SAM" id="MobiDB-lite"/>
    </source>
</evidence>
<name>A0A1X6Z759_9RHOB</name>
<feature type="domain" description="Peptidoglycan binding-like" evidence="3">
    <location>
        <begin position="162"/>
        <end position="214"/>
    </location>
</feature>
<feature type="signal peptide" evidence="2">
    <location>
        <begin position="1"/>
        <end position="21"/>
    </location>
</feature>
<dbReference type="InterPro" id="IPR036365">
    <property type="entry name" value="PGBD-like_sf"/>
</dbReference>
<dbReference type="InterPro" id="IPR036366">
    <property type="entry name" value="PGBDSf"/>
</dbReference>
<dbReference type="OrthoDB" id="6810892at2"/>
<dbReference type="Gene3D" id="2.40.10.120">
    <property type="match status" value="1"/>
</dbReference>
<keyword evidence="5" id="KW-1185">Reference proteome</keyword>
<sequence length="584" mass="63351">MTRYFLGFMLTILLCAPAAWSQDEPLVWVQIEAQPSLAEAQASARRYGADLQDVNGFSLGRGWYGIALGPYRRDEAERVLQVYRNEGVIARDSYIAESSDFQRQFWPVGANLLTRTEPAVPTAPALNSALAQVVEPAPAPDPAAPDETPREARASEARLDRDGRAALQIALKWAGFYGGAIDAAFGQGTRASMGRWQEANNFEVTGILTTAQRRELLRQYNAVLEGLGLEMVRDTATGIAVKLPMGVVEFDRYEPPFAHFKPKGDIDARVLLISQEGGRNTLAGLYDVMQTLEIVPETGPRNLERDSFRLIGEGALQISQTEVWLRDGQIKGFTLIWPAGDEERRNRLLGQMQDSFEWLSGTLDPAAGNTAEQRIDLVSGLEVRKPKLSRSGFYVDQGGAVLTTSEVVQNCGRITIDDMYDAAIRLDDAELGIALLRPTERLAPQNVATFQDLTPRLMSEVAVAGYSYGGILGAPTMTFGQLADLRGLNGEEHLKRLAITALDGDAGGPVLDAGGAVLGMLLPHIQNGRALPEGVSFAANTGALRQVLMQNGITPRITAELGDIPAEALTDRAGAMTVLVSCWE</sequence>
<dbReference type="SUPFAM" id="SSF50494">
    <property type="entry name" value="Trypsin-like serine proteases"/>
    <property type="match status" value="1"/>
</dbReference>
<organism evidence="4 5">
    <name type="scientific">Roseovarius gaetbuli</name>
    <dbReference type="NCBI Taxonomy" id="1356575"/>
    <lineage>
        <taxon>Bacteria</taxon>
        <taxon>Pseudomonadati</taxon>
        <taxon>Pseudomonadota</taxon>
        <taxon>Alphaproteobacteria</taxon>
        <taxon>Rhodobacterales</taxon>
        <taxon>Roseobacteraceae</taxon>
        <taxon>Roseovarius</taxon>
    </lineage>
</organism>
<dbReference type="EMBL" id="FWFJ01000013">
    <property type="protein sequence ID" value="SLN42222.1"/>
    <property type="molecule type" value="Genomic_DNA"/>
</dbReference>
<dbReference type="Proteomes" id="UP000194012">
    <property type="component" value="Unassembled WGS sequence"/>
</dbReference>
<evidence type="ECO:0000256" key="2">
    <source>
        <dbReference type="SAM" id="SignalP"/>
    </source>
</evidence>
<dbReference type="Gene3D" id="1.10.101.10">
    <property type="entry name" value="PGBD-like superfamily/PGBD"/>
    <property type="match status" value="1"/>
</dbReference>